<accession>A0ABP3R7C2</accession>
<comment type="caution">
    <text evidence="5">The sequence shown here is derived from an EMBL/GenBank/DDBJ whole genome shotgun (WGS) entry which is preliminary data.</text>
</comment>
<dbReference type="Pfam" id="PF00392">
    <property type="entry name" value="GntR"/>
    <property type="match status" value="1"/>
</dbReference>
<keyword evidence="2" id="KW-0238">DNA-binding</keyword>
<dbReference type="PROSITE" id="PS50949">
    <property type="entry name" value="HTH_GNTR"/>
    <property type="match status" value="1"/>
</dbReference>
<evidence type="ECO:0000256" key="1">
    <source>
        <dbReference type="ARBA" id="ARBA00023015"/>
    </source>
</evidence>
<evidence type="ECO:0000313" key="5">
    <source>
        <dbReference type="EMBL" id="GAA0604817.1"/>
    </source>
</evidence>
<dbReference type="InterPro" id="IPR011663">
    <property type="entry name" value="UTRA"/>
</dbReference>
<dbReference type="InterPro" id="IPR036388">
    <property type="entry name" value="WH-like_DNA-bd_sf"/>
</dbReference>
<evidence type="ECO:0000259" key="4">
    <source>
        <dbReference type="PROSITE" id="PS50949"/>
    </source>
</evidence>
<dbReference type="PRINTS" id="PR00035">
    <property type="entry name" value="HTHGNTR"/>
</dbReference>
<dbReference type="SMART" id="SM00866">
    <property type="entry name" value="UTRA"/>
    <property type="match status" value="1"/>
</dbReference>
<evidence type="ECO:0000313" key="6">
    <source>
        <dbReference type="Proteomes" id="UP001424441"/>
    </source>
</evidence>
<name>A0ABP3R7C2_9HYPH</name>
<keyword evidence="3" id="KW-0804">Transcription</keyword>
<dbReference type="SUPFAM" id="SSF64288">
    <property type="entry name" value="Chorismate lyase-like"/>
    <property type="match status" value="1"/>
</dbReference>
<proteinExistence type="predicted"/>
<dbReference type="InterPro" id="IPR050679">
    <property type="entry name" value="Bact_HTH_transcr_reg"/>
</dbReference>
<dbReference type="Proteomes" id="UP001424441">
    <property type="component" value="Unassembled WGS sequence"/>
</dbReference>
<dbReference type="CDD" id="cd07377">
    <property type="entry name" value="WHTH_GntR"/>
    <property type="match status" value="1"/>
</dbReference>
<sequence>MLREQWQIIRDEIAEDITKGSILSGEKLPTEPELCQKFGVGRHSVRRAIDALAVEGKLRVEHGRGIFVEDAPLIDYNIGRRARFRQNLRSQGVVPGGSVIGYELCSASPVVAKALQLAEGTPVHCLFSQGMADGVPICLGYSYHDAARFADLPSLRQKNVPITDIYRHYGIQDYFRLTTSIYARRAEKDEAQMLRQHAAQPVLVVCKTDSDSARRPIAYSEGIWASDRVKFTFEEREEGQ</sequence>
<dbReference type="Gene3D" id="1.10.10.10">
    <property type="entry name" value="Winged helix-like DNA-binding domain superfamily/Winged helix DNA-binding domain"/>
    <property type="match status" value="1"/>
</dbReference>
<evidence type="ECO:0000256" key="3">
    <source>
        <dbReference type="ARBA" id="ARBA00023163"/>
    </source>
</evidence>
<organism evidence="5 6">
    <name type="scientific">Paenochrobactrum glaciei</name>
    <dbReference type="NCBI Taxonomy" id="486407"/>
    <lineage>
        <taxon>Bacteria</taxon>
        <taxon>Pseudomonadati</taxon>
        <taxon>Pseudomonadota</taxon>
        <taxon>Alphaproteobacteria</taxon>
        <taxon>Hyphomicrobiales</taxon>
        <taxon>Brucellaceae</taxon>
        <taxon>Paenochrobactrum</taxon>
    </lineage>
</organism>
<keyword evidence="6" id="KW-1185">Reference proteome</keyword>
<dbReference type="InterPro" id="IPR000524">
    <property type="entry name" value="Tscrpt_reg_HTH_GntR"/>
</dbReference>
<dbReference type="EMBL" id="BAAADE010000003">
    <property type="protein sequence ID" value="GAA0604817.1"/>
    <property type="molecule type" value="Genomic_DNA"/>
</dbReference>
<dbReference type="SUPFAM" id="SSF46785">
    <property type="entry name" value="Winged helix' DNA-binding domain"/>
    <property type="match status" value="1"/>
</dbReference>
<keyword evidence="1" id="KW-0805">Transcription regulation</keyword>
<gene>
    <name evidence="5" type="primary">phnF_1</name>
    <name evidence="5" type="ORF">GCM10008943_20490</name>
</gene>
<dbReference type="InterPro" id="IPR028978">
    <property type="entry name" value="Chorismate_lyase_/UTRA_dom_sf"/>
</dbReference>
<protein>
    <submittedName>
        <fullName evidence="5">Phosphonate metabolism transcriptional regulator PhnF</fullName>
    </submittedName>
</protein>
<dbReference type="PANTHER" id="PTHR44846:SF1">
    <property type="entry name" value="MANNOSYL-D-GLYCERATE TRANSPORT_METABOLISM SYSTEM REPRESSOR MNGR-RELATED"/>
    <property type="match status" value="1"/>
</dbReference>
<dbReference type="PANTHER" id="PTHR44846">
    <property type="entry name" value="MANNOSYL-D-GLYCERATE TRANSPORT/METABOLISM SYSTEM REPRESSOR MNGR-RELATED"/>
    <property type="match status" value="1"/>
</dbReference>
<feature type="domain" description="HTH gntR-type" evidence="4">
    <location>
        <begin position="3"/>
        <end position="71"/>
    </location>
</feature>
<evidence type="ECO:0000256" key="2">
    <source>
        <dbReference type="ARBA" id="ARBA00023125"/>
    </source>
</evidence>
<reference evidence="6" key="1">
    <citation type="journal article" date="2019" name="Int. J. Syst. Evol. Microbiol.">
        <title>The Global Catalogue of Microorganisms (GCM) 10K type strain sequencing project: providing services to taxonomists for standard genome sequencing and annotation.</title>
        <authorList>
            <consortium name="The Broad Institute Genomics Platform"/>
            <consortium name="The Broad Institute Genome Sequencing Center for Infectious Disease"/>
            <person name="Wu L."/>
            <person name="Ma J."/>
        </authorList>
    </citation>
    <scope>NUCLEOTIDE SEQUENCE [LARGE SCALE GENOMIC DNA]</scope>
    <source>
        <strain evidence="6">JCM 15115</strain>
    </source>
</reference>
<dbReference type="InterPro" id="IPR036390">
    <property type="entry name" value="WH_DNA-bd_sf"/>
</dbReference>
<dbReference type="SMART" id="SM00345">
    <property type="entry name" value="HTH_GNTR"/>
    <property type="match status" value="1"/>
</dbReference>
<dbReference type="RefSeq" id="WP_343805145.1">
    <property type="nucleotide sequence ID" value="NZ_BAAADE010000003.1"/>
</dbReference>
<dbReference type="InterPro" id="IPR012702">
    <property type="entry name" value="CP_lyase_PhnF"/>
</dbReference>
<dbReference type="Gene3D" id="3.40.1410.10">
    <property type="entry name" value="Chorismate lyase-like"/>
    <property type="match status" value="1"/>
</dbReference>
<dbReference type="NCBIfam" id="TIGR02325">
    <property type="entry name" value="C_P_lyase_phnF"/>
    <property type="match status" value="1"/>
</dbReference>
<dbReference type="Pfam" id="PF07702">
    <property type="entry name" value="UTRA"/>
    <property type="match status" value="1"/>
</dbReference>